<reference evidence="3 4" key="1">
    <citation type="submission" date="2022-05" db="EMBL/GenBank/DDBJ databases">
        <title>Chromosome-level reference genomes for two strains of Caenorhabditis briggsae: an improved platform for comparative genomics.</title>
        <authorList>
            <person name="Stevens L."/>
            <person name="Andersen E.C."/>
        </authorList>
    </citation>
    <scope>NUCLEOTIDE SEQUENCE [LARGE SCALE GENOMIC DNA]</scope>
    <source>
        <strain evidence="3">QX1410_ONT</strain>
        <tissue evidence="3">Whole-organism</tissue>
    </source>
</reference>
<proteinExistence type="predicted"/>
<sequence length="279" mass="33170">MVRWKVSKRYTRRRVYQEIYQHSEDESFRDNETDSEEDDRKPEESSSYKPRPDGEHEGNYRNPMIRMAYFSLMIVVVVFHPGILVLAFLIEMFVYYKNRNYYTREQEKKANGLLSPSMTTILQNRVKFKEEIAFLKLSNRELTTSTLINVGLEILTLSYSLLLLLNEPHFIYPVFHIIFHFVNRCYHTFASTHTRFHGPADVLLGISTDILIDSIDWSQQESILNFRPCPLELLILPILLAVLQLIAKEQHTHVYNSERIMRKQVREKYMKYISALNFY</sequence>
<evidence type="ECO:0000313" key="4">
    <source>
        <dbReference type="Proteomes" id="UP000827892"/>
    </source>
</evidence>
<protein>
    <submittedName>
        <fullName evidence="3">Uncharacterized protein</fullName>
    </submittedName>
</protein>
<evidence type="ECO:0000313" key="3">
    <source>
        <dbReference type="EMBL" id="ULU06535.1"/>
    </source>
</evidence>
<dbReference type="AlphaFoldDB" id="A0AAE9IVA7"/>
<evidence type="ECO:0000256" key="2">
    <source>
        <dbReference type="SAM" id="Phobius"/>
    </source>
</evidence>
<name>A0AAE9IVA7_CAEBR</name>
<organism evidence="3 4">
    <name type="scientific">Caenorhabditis briggsae</name>
    <dbReference type="NCBI Taxonomy" id="6238"/>
    <lineage>
        <taxon>Eukaryota</taxon>
        <taxon>Metazoa</taxon>
        <taxon>Ecdysozoa</taxon>
        <taxon>Nematoda</taxon>
        <taxon>Chromadorea</taxon>
        <taxon>Rhabditida</taxon>
        <taxon>Rhabditina</taxon>
        <taxon>Rhabditomorpha</taxon>
        <taxon>Rhabditoidea</taxon>
        <taxon>Rhabditidae</taxon>
        <taxon>Peloderinae</taxon>
        <taxon>Caenorhabditis</taxon>
    </lineage>
</organism>
<dbReference type="EMBL" id="CP090892">
    <property type="protein sequence ID" value="ULU06535.1"/>
    <property type="molecule type" value="Genomic_DNA"/>
</dbReference>
<feature type="region of interest" description="Disordered" evidence="1">
    <location>
        <begin position="24"/>
        <end position="57"/>
    </location>
</feature>
<evidence type="ECO:0000256" key="1">
    <source>
        <dbReference type="SAM" id="MobiDB-lite"/>
    </source>
</evidence>
<feature type="transmembrane region" description="Helical" evidence="2">
    <location>
        <begin position="69"/>
        <end position="96"/>
    </location>
</feature>
<keyword evidence="2" id="KW-0472">Membrane</keyword>
<accession>A0AAE9IVA7</accession>
<keyword evidence="2" id="KW-1133">Transmembrane helix</keyword>
<gene>
    <name evidence="3" type="ORF">L3Y34_018408</name>
</gene>
<dbReference type="Proteomes" id="UP000827892">
    <property type="component" value="Chromosome II"/>
</dbReference>
<keyword evidence="2" id="KW-0812">Transmembrane</keyword>